<name>A0A948W554_UNCEI</name>
<feature type="chain" id="PRO_5036862600" description="DUF946 domain-containing protein" evidence="1">
    <location>
        <begin position="26"/>
        <end position="252"/>
    </location>
</feature>
<evidence type="ECO:0008006" key="4">
    <source>
        <dbReference type="Google" id="ProtNLM"/>
    </source>
</evidence>
<reference evidence="2" key="1">
    <citation type="submission" date="2021-05" db="EMBL/GenBank/DDBJ databases">
        <title>Energy efficiency and biological interactions define the core microbiome of deep oligotrophic groundwater.</title>
        <authorList>
            <person name="Mehrshad M."/>
            <person name="Lopez-Fernandez M."/>
            <person name="Bell E."/>
            <person name="Bernier-Latmani R."/>
            <person name="Bertilsson S."/>
            <person name="Dopson M."/>
        </authorList>
    </citation>
    <scope>NUCLEOTIDE SEQUENCE</scope>
    <source>
        <strain evidence="2">Modern_marine.mb.64</strain>
    </source>
</reference>
<comment type="caution">
    <text evidence="2">The sequence shown here is derived from an EMBL/GenBank/DDBJ whole genome shotgun (WGS) entry which is preliminary data.</text>
</comment>
<dbReference type="EMBL" id="JAHJDP010000106">
    <property type="protein sequence ID" value="MBU2692932.1"/>
    <property type="molecule type" value="Genomic_DNA"/>
</dbReference>
<feature type="signal peptide" evidence="1">
    <location>
        <begin position="1"/>
        <end position="25"/>
    </location>
</feature>
<protein>
    <recommendedName>
        <fullName evidence="4">DUF946 domain-containing protein</fullName>
    </recommendedName>
</protein>
<gene>
    <name evidence="2" type="ORF">KJ970_18600</name>
</gene>
<organism evidence="2 3">
    <name type="scientific">Eiseniibacteriota bacterium</name>
    <dbReference type="NCBI Taxonomy" id="2212470"/>
    <lineage>
        <taxon>Bacteria</taxon>
        <taxon>Candidatus Eiseniibacteriota</taxon>
    </lineage>
</organism>
<sequence length="252" mass="27735">MNEFKRRLWLIPVLAVCLLPQAVTLGDMSAAELGYCEETTVLPDDEEVCPGTTLLQNDDGSFENGYAWRQEQVQPPDYGAWAECYEAEYVCGVQLVFTQIGGHSDQTMDVYIWDYDADGNIPPGPDPGNVLSVLRNILPENIAFWPYTSSHNVQMCCATDGLHFVGFWGNWLGQDAGWYIAADEDGPPSGWSRARHQLPGGNGGDWQPVFSPYAPCTALGIREYSGISNCHSAGVPDSRNRAATWGSIKSLY</sequence>
<dbReference type="Proteomes" id="UP000777784">
    <property type="component" value="Unassembled WGS sequence"/>
</dbReference>
<keyword evidence="1" id="KW-0732">Signal</keyword>
<accession>A0A948W554</accession>
<evidence type="ECO:0000256" key="1">
    <source>
        <dbReference type="SAM" id="SignalP"/>
    </source>
</evidence>
<evidence type="ECO:0000313" key="3">
    <source>
        <dbReference type="Proteomes" id="UP000777784"/>
    </source>
</evidence>
<evidence type="ECO:0000313" key="2">
    <source>
        <dbReference type="EMBL" id="MBU2692932.1"/>
    </source>
</evidence>
<dbReference type="AlphaFoldDB" id="A0A948W554"/>
<proteinExistence type="predicted"/>